<evidence type="ECO:0000313" key="3">
    <source>
        <dbReference type="Proteomes" id="UP000011173"/>
    </source>
</evidence>
<dbReference type="Proteomes" id="UP000011173">
    <property type="component" value="Chromosome"/>
</dbReference>
<evidence type="ECO:0000259" key="1">
    <source>
        <dbReference type="Pfam" id="PF00561"/>
    </source>
</evidence>
<dbReference type="KEGG" id="ndo:DDD_1308"/>
<reference evidence="2 3" key="1">
    <citation type="journal article" date="2013" name="Genome Biol. Evol.">
        <title>Genomic makeup of the marine flavobacterium Nonlabens (Donghaeana) dokdonensis DSW-6 and identification of a novel class of rhodopsins.</title>
        <authorList>
            <person name="Kwon S.K."/>
            <person name="Kim B.K."/>
            <person name="Song J.Y."/>
            <person name="Kwak M.J."/>
            <person name="Lee C.H."/>
            <person name="Yoon J.H."/>
            <person name="Oh T.K."/>
            <person name="Kim J.F."/>
        </authorList>
    </citation>
    <scope>NUCLEOTIDE SEQUENCE [LARGE SCALE GENOMIC DNA]</scope>
    <source>
        <strain evidence="3">DSM 17205 / KCTC 12402 / DSW-6</strain>
    </source>
</reference>
<dbReference type="PANTHER" id="PTHR43798">
    <property type="entry name" value="MONOACYLGLYCEROL LIPASE"/>
    <property type="match status" value="1"/>
</dbReference>
<dbReference type="PANTHER" id="PTHR43798:SF33">
    <property type="entry name" value="HYDROLASE, PUTATIVE (AFU_ORTHOLOGUE AFUA_2G14860)-RELATED"/>
    <property type="match status" value="1"/>
</dbReference>
<dbReference type="GO" id="GO:0016787">
    <property type="term" value="F:hydrolase activity"/>
    <property type="evidence" value="ECO:0007669"/>
    <property type="project" value="UniProtKB-KW"/>
</dbReference>
<feature type="domain" description="AB hydrolase-1" evidence="1">
    <location>
        <begin position="8"/>
        <end position="112"/>
    </location>
</feature>
<dbReference type="EMBL" id="CP001397">
    <property type="protein sequence ID" value="AGC76435.1"/>
    <property type="molecule type" value="Genomic_DNA"/>
</dbReference>
<name>L7W4B5_NONDD</name>
<dbReference type="AlphaFoldDB" id="L7W4B5"/>
<dbReference type="InterPro" id="IPR000073">
    <property type="entry name" value="AB_hydrolase_1"/>
</dbReference>
<sequence length="226" mass="26042">MQQWEHIEHQLLVHYSILKIDLPGHGSSHESKTPFTAADFIEALNFILKQEHIDRLTILGHSMGGYLGAAFAKANPKKIISLIMLNSIAGKDPKEKRLLRDRAIQLIQKHKEAYVSMAVNNLFTKVELEEFKERIHKMKMKAQTISIESIVHSLLYMRDRESSLQELKNLDIRVIYIFSLQDDIIEPALIKTECDYLNIQGKTIDCGHMSLLTNPANILEKMYFIE</sequence>
<proteinExistence type="predicted"/>
<dbReference type="STRING" id="592029.DDD_1308"/>
<protein>
    <submittedName>
        <fullName evidence="2">Hydrolase of the alpha/beta superfamily protein</fullName>
    </submittedName>
</protein>
<dbReference type="Gene3D" id="3.40.50.1820">
    <property type="entry name" value="alpha/beta hydrolase"/>
    <property type="match status" value="1"/>
</dbReference>
<dbReference type="PATRIC" id="fig|592029.3.peg.1297"/>
<dbReference type="PRINTS" id="PR00111">
    <property type="entry name" value="ABHYDROLASE"/>
</dbReference>
<dbReference type="HOGENOM" id="CLU_020336_50_4_10"/>
<dbReference type="InterPro" id="IPR029058">
    <property type="entry name" value="AB_hydrolase_fold"/>
</dbReference>
<dbReference type="eggNOG" id="COG0596">
    <property type="taxonomic scope" value="Bacteria"/>
</dbReference>
<keyword evidence="2" id="KW-0378">Hydrolase</keyword>
<gene>
    <name evidence="2" type="ordered locus">DDD_1308</name>
</gene>
<evidence type="ECO:0000313" key="2">
    <source>
        <dbReference type="EMBL" id="AGC76435.1"/>
    </source>
</evidence>
<organism evidence="2 3">
    <name type="scientific">Nonlabens dokdonensis (strain DSM 17205 / KCTC 12402 / DSW-6)</name>
    <name type="common">Donghaeana dokdonensis</name>
    <dbReference type="NCBI Taxonomy" id="592029"/>
    <lineage>
        <taxon>Bacteria</taxon>
        <taxon>Pseudomonadati</taxon>
        <taxon>Bacteroidota</taxon>
        <taxon>Flavobacteriia</taxon>
        <taxon>Flavobacteriales</taxon>
        <taxon>Flavobacteriaceae</taxon>
        <taxon>Nonlabens</taxon>
    </lineage>
</organism>
<dbReference type="Pfam" id="PF00561">
    <property type="entry name" value="Abhydrolase_1"/>
    <property type="match status" value="1"/>
</dbReference>
<dbReference type="SUPFAM" id="SSF53474">
    <property type="entry name" value="alpha/beta-Hydrolases"/>
    <property type="match status" value="1"/>
</dbReference>
<dbReference type="InterPro" id="IPR050266">
    <property type="entry name" value="AB_hydrolase_sf"/>
</dbReference>
<accession>L7W4B5</accession>
<dbReference type="GO" id="GO:0016020">
    <property type="term" value="C:membrane"/>
    <property type="evidence" value="ECO:0007669"/>
    <property type="project" value="TreeGrafter"/>
</dbReference>